<comment type="subcellular location">
    <subcellularLocation>
        <location evidence="1">Cell membrane</location>
        <topology evidence="1">Multi-pass membrane protein</topology>
    </subcellularLocation>
</comment>
<feature type="transmembrane region" description="Helical" evidence="6">
    <location>
        <begin position="186"/>
        <end position="206"/>
    </location>
</feature>
<evidence type="ECO:0000313" key="7">
    <source>
        <dbReference type="EMBL" id="RST59232.1"/>
    </source>
</evidence>
<proteinExistence type="predicted"/>
<dbReference type="InterPro" id="IPR014108">
    <property type="entry name" value="Caa3-assmbl_CtaG"/>
</dbReference>
<evidence type="ECO:0000313" key="8">
    <source>
        <dbReference type="Proteomes" id="UP000287296"/>
    </source>
</evidence>
<dbReference type="AlphaFoldDB" id="A0A429X778"/>
<dbReference type="GO" id="GO:0005886">
    <property type="term" value="C:plasma membrane"/>
    <property type="evidence" value="ECO:0007669"/>
    <property type="project" value="UniProtKB-SubCell"/>
</dbReference>
<dbReference type="InterPro" id="IPR019108">
    <property type="entry name" value="Caa3_assmbl_CtaG-rel"/>
</dbReference>
<keyword evidence="5 6" id="KW-0472">Membrane</keyword>
<accession>A0A429X778</accession>
<reference evidence="7 8" key="1">
    <citation type="submission" date="2018-12" db="EMBL/GenBank/DDBJ databases">
        <authorList>
            <person name="Sun L."/>
            <person name="Chen Z."/>
        </authorList>
    </citation>
    <scope>NUCLEOTIDE SEQUENCE [LARGE SCALE GENOMIC DNA]</scope>
    <source>
        <strain evidence="7 8">LMG 29736</strain>
    </source>
</reference>
<name>A0A429X778_SIMTE</name>
<evidence type="ECO:0000256" key="2">
    <source>
        <dbReference type="ARBA" id="ARBA00022475"/>
    </source>
</evidence>
<feature type="transmembrane region" description="Helical" evidence="6">
    <location>
        <begin position="123"/>
        <end position="142"/>
    </location>
</feature>
<dbReference type="EMBL" id="QYTW02000012">
    <property type="protein sequence ID" value="RST59232.1"/>
    <property type="molecule type" value="Genomic_DNA"/>
</dbReference>
<feature type="transmembrane region" description="Helical" evidence="6">
    <location>
        <begin position="154"/>
        <end position="174"/>
    </location>
</feature>
<feature type="transmembrane region" description="Helical" evidence="6">
    <location>
        <begin position="80"/>
        <end position="102"/>
    </location>
</feature>
<feature type="transmembrane region" description="Helical" evidence="6">
    <location>
        <begin position="12"/>
        <end position="30"/>
    </location>
</feature>
<evidence type="ECO:0000256" key="6">
    <source>
        <dbReference type="SAM" id="Phobius"/>
    </source>
</evidence>
<feature type="transmembrane region" description="Helical" evidence="6">
    <location>
        <begin position="50"/>
        <end position="68"/>
    </location>
</feature>
<dbReference type="RefSeq" id="WP_120116286.1">
    <property type="nucleotide sequence ID" value="NZ_QYTW02000012.1"/>
</dbReference>
<keyword evidence="4 6" id="KW-1133">Transmembrane helix</keyword>
<keyword evidence="3 6" id="KW-0812">Transmembrane</keyword>
<evidence type="ECO:0000256" key="5">
    <source>
        <dbReference type="ARBA" id="ARBA00023136"/>
    </source>
</evidence>
<keyword evidence="2" id="KW-1003">Cell membrane</keyword>
<evidence type="ECO:0000256" key="4">
    <source>
        <dbReference type="ARBA" id="ARBA00022989"/>
    </source>
</evidence>
<dbReference type="OrthoDB" id="128422at2"/>
<sequence>MPIFYLFDFRSLWSPYFAIFLLFITVFYYLITVKYRHFFKGSKPPTKKQIASFIGFVTILYIIKGSPIDLMSHMMLTMHMLQMAFLLLIMPILFIHSIPTWLWRALLNIRVIKFLFHHLTKPVVALLLFNVGFSVYHVPLILDFSKTTSFYHASIHTLLFFLAIFMFWPVINPLKEYDKMSGILKTGYMFANGVLMLPACALIIFANDPMYQTYSDPEAWINALTLCATPSSLSGLGSSSPELISLFNPLGVLQDQQLGGIIMKVVQEIVYGAIIAKIFFEWYRKDQEEAFEETMNFSQAQSNKDNLK</sequence>
<dbReference type="Proteomes" id="UP000287296">
    <property type="component" value="Unassembled WGS sequence"/>
</dbReference>
<protein>
    <submittedName>
        <fullName evidence="7">Cytochrome c oxidase assembly factor CtaG</fullName>
    </submittedName>
</protein>
<organism evidence="7 8">
    <name type="scientific">Siminovitchia terrae</name>
    <name type="common">Bacillus terrae</name>
    <dbReference type="NCBI Taxonomy" id="1914933"/>
    <lineage>
        <taxon>Bacteria</taxon>
        <taxon>Bacillati</taxon>
        <taxon>Bacillota</taxon>
        <taxon>Bacilli</taxon>
        <taxon>Bacillales</taxon>
        <taxon>Bacillaceae</taxon>
        <taxon>Siminovitchia</taxon>
    </lineage>
</organism>
<dbReference type="NCBIfam" id="TIGR02737">
    <property type="entry name" value="caa3_CtaG"/>
    <property type="match status" value="1"/>
</dbReference>
<evidence type="ECO:0000256" key="1">
    <source>
        <dbReference type="ARBA" id="ARBA00004651"/>
    </source>
</evidence>
<evidence type="ECO:0000256" key="3">
    <source>
        <dbReference type="ARBA" id="ARBA00022692"/>
    </source>
</evidence>
<dbReference type="Pfam" id="PF09678">
    <property type="entry name" value="Caa3_CtaG"/>
    <property type="match status" value="1"/>
</dbReference>
<comment type="caution">
    <text evidence="7">The sequence shown here is derived from an EMBL/GenBank/DDBJ whole genome shotgun (WGS) entry which is preliminary data.</text>
</comment>
<gene>
    <name evidence="7" type="primary">ctaG</name>
    <name evidence="7" type="ORF">D5F11_012805</name>
</gene>